<organism evidence="1 2">
    <name type="scientific">Erwinia phage vB_EamM_Simmy50</name>
    <dbReference type="NCBI Taxonomy" id="1815988"/>
    <lineage>
        <taxon>Viruses</taxon>
        <taxon>Duplodnaviria</taxon>
        <taxon>Heunggongvirae</taxon>
        <taxon>Uroviricota</taxon>
        <taxon>Caudoviricetes</taxon>
        <taxon>Chimalliviridae</taxon>
        <taxon>Agricanvirus</taxon>
        <taxon>Agricanvirus simmy50</taxon>
    </lineage>
</organism>
<gene>
    <name evidence="1" type="ORF">SIMMY50_53</name>
</gene>
<reference evidence="2" key="1">
    <citation type="submission" date="2016-03" db="EMBL/GenBank/DDBJ databases">
        <authorList>
            <person name="Sharma R."/>
            <person name="Simister A.R."/>
            <person name="Berg J.A."/>
            <person name="Jensen G.L."/>
            <person name="Keele B.R."/>
            <person name="Ward M.E.H."/>
            <person name="Breakwell D.P."/>
            <person name="Hope S."/>
            <person name="Grose J.H."/>
        </authorList>
    </citation>
    <scope>NUCLEOTIDE SEQUENCE [LARGE SCALE GENOMIC DNA]</scope>
</reference>
<dbReference type="Proteomes" id="UP000222975">
    <property type="component" value="Segment"/>
</dbReference>
<name>A0A173GD75_9CAUD</name>
<evidence type="ECO:0000313" key="1">
    <source>
        <dbReference type="EMBL" id="ANH51515.1"/>
    </source>
</evidence>
<dbReference type="EMBL" id="KU886223">
    <property type="protein sequence ID" value="ANH51515.1"/>
    <property type="molecule type" value="Genomic_DNA"/>
</dbReference>
<keyword evidence="2" id="KW-1185">Reference proteome</keyword>
<evidence type="ECO:0000313" key="2">
    <source>
        <dbReference type="Proteomes" id="UP000222975"/>
    </source>
</evidence>
<protein>
    <submittedName>
        <fullName evidence="1">Uncharacterized protein</fullName>
    </submittedName>
</protein>
<accession>A0A173GD75</accession>
<sequence length="136" mass="15341">MRTLVVVLTEPAENQSIALTIRDPYHELTFDKIAGWIESATGDSVFRDKFDLLCNEHTLEVLVDVVDDGDTPTVHFVYSNTQWKDWVKSVAKAFVYNDPHSRNFCTVKAAAALLTRAKPTLSDQHSDLRGIAYVEE</sequence>
<proteinExistence type="predicted"/>